<accession>X0L0F8</accession>
<organism evidence="1">
    <name type="scientific">Fusarium oxysporum f. sp. vasinfectum 25433</name>
    <dbReference type="NCBI Taxonomy" id="1089449"/>
    <lineage>
        <taxon>Eukaryota</taxon>
        <taxon>Fungi</taxon>
        <taxon>Dikarya</taxon>
        <taxon>Ascomycota</taxon>
        <taxon>Pezizomycotina</taxon>
        <taxon>Sordariomycetes</taxon>
        <taxon>Hypocreomycetidae</taxon>
        <taxon>Hypocreales</taxon>
        <taxon>Nectriaceae</taxon>
        <taxon>Fusarium</taxon>
        <taxon>Fusarium oxysporum species complex</taxon>
    </lineage>
</organism>
<sequence length="99" mass="11580">MAAMEVVQIWCLCSMTTRFLCLFFPVTGRQQRILVKWSQKTALYRTVLLILSLELPRARTTTSMIGLRMRFLASFWMLEGPFSLVQYLRKEQSLKTANL</sequence>
<protein>
    <submittedName>
        <fullName evidence="1">Uncharacterized protein</fullName>
    </submittedName>
</protein>
<dbReference type="AlphaFoldDB" id="X0L0F8"/>
<reference evidence="1" key="1">
    <citation type="submission" date="2011-11" db="EMBL/GenBank/DDBJ databases">
        <title>The Genome Sequence of Fusarium oxysporum Cotton.</title>
        <authorList>
            <consortium name="The Broad Institute Genome Sequencing Platform"/>
            <person name="Ma L.-J."/>
            <person name="Gale L.R."/>
            <person name="Schwartz D.C."/>
            <person name="Zhou S."/>
            <person name="Corby-Kistler H."/>
            <person name="Young S.K."/>
            <person name="Zeng Q."/>
            <person name="Gargeya S."/>
            <person name="Fitzgerald M."/>
            <person name="Haas B."/>
            <person name="Abouelleil A."/>
            <person name="Alvarado L."/>
            <person name="Arachchi H.M."/>
            <person name="Berlin A."/>
            <person name="Brown A."/>
            <person name="Chapman S.B."/>
            <person name="Chen Z."/>
            <person name="Dunbar C."/>
            <person name="Freedman E."/>
            <person name="Gearin G."/>
            <person name="Goldberg J."/>
            <person name="Griggs A."/>
            <person name="Gujja S."/>
            <person name="Heiman D."/>
            <person name="Howarth C."/>
            <person name="Larson L."/>
            <person name="Lui A."/>
            <person name="MacDonald P.J.P."/>
            <person name="Montmayeur A."/>
            <person name="Murphy C."/>
            <person name="Neiman D."/>
            <person name="Pearson M."/>
            <person name="Priest M."/>
            <person name="Roberts A."/>
            <person name="Saif S."/>
            <person name="Shea T."/>
            <person name="Shenoy N."/>
            <person name="Sisk P."/>
            <person name="Stolte C."/>
            <person name="Sykes S."/>
            <person name="Wortman J."/>
            <person name="Nusbaum C."/>
            <person name="Birren B."/>
        </authorList>
    </citation>
    <scope>NUCLEOTIDE SEQUENCE [LARGE SCALE GENOMIC DNA]</scope>
    <source>
        <strain evidence="1">25433</strain>
    </source>
</reference>
<name>X0L0F8_FUSOX</name>
<dbReference type="Proteomes" id="UP000030701">
    <property type="component" value="Unassembled WGS sequence"/>
</dbReference>
<evidence type="ECO:0000313" key="1">
    <source>
        <dbReference type="EMBL" id="EXM14552.1"/>
    </source>
</evidence>
<reference evidence="1" key="2">
    <citation type="submission" date="2012-05" db="EMBL/GenBank/DDBJ databases">
        <title>The Genome Annotation of Fusarium oxysporum Cotton.</title>
        <authorList>
            <consortium name="The Broad Institute Genomics Platform"/>
            <person name="Ma L.-J."/>
            <person name="Corby-Kistler H."/>
            <person name="Broz K."/>
            <person name="Gale L.R."/>
            <person name="Jonkers W."/>
            <person name="O'Donnell K."/>
            <person name="Ploetz R."/>
            <person name="Steinberg C."/>
            <person name="Schwartz D.C."/>
            <person name="VanEtten H."/>
            <person name="Zhou S."/>
            <person name="Young S.K."/>
            <person name="Zeng Q."/>
            <person name="Gargeya S."/>
            <person name="Fitzgerald M."/>
            <person name="Abouelleil A."/>
            <person name="Alvarado L."/>
            <person name="Chapman S.B."/>
            <person name="Gainer-Dewar J."/>
            <person name="Goldberg J."/>
            <person name="Griggs A."/>
            <person name="Gujja S."/>
            <person name="Hansen M."/>
            <person name="Howarth C."/>
            <person name="Imamovic A."/>
            <person name="Ireland A."/>
            <person name="Larimer J."/>
            <person name="McCowan C."/>
            <person name="Murphy C."/>
            <person name="Pearson M."/>
            <person name="Poon T.W."/>
            <person name="Priest M."/>
            <person name="Roberts A."/>
            <person name="Saif S."/>
            <person name="Shea T."/>
            <person name="Sykes S."/>
            <person name="Wortman J."/>
            <person name="Nusbaum C."/>
            <person name="Birren B."/>
        </authorList>
    </citation>
    <scope>NUCLEOTIDE SEQUENCE</scope>
    <source>
        <strain evidence="1">25433</strain>
    </source>
</reference>
<dbReference type="EMBL" id="JH658054">
    <property type="protein sequence ID" value="EXM14552.1"/>
    <property type="molecule type" value="Genomic_DNA"/>
</dbReference>
<gene>
    <name evidence="1" type="ORF">FOTG_17061</name>
</gene>
<proteinExistence type="predicted"/>
<dbReference type="HOGENOM" id="CLU_2320478_0_0_1"/>